<evidence type="ECO:0000313" key="3">
    <source>
        <dbReference type="Proteomes" id="UP000249464"/>
    </source>
</evidence>
<accession>A0A2X0NWL0</accession>
<dbReference type="Proteomes" id="UP000249464">
    <property type="component" value="Unassembled WGS sequence"/>
</dbReference>
<gene>
    <name evidence="2" type="primary">BQ5605_C002g01554</name>
    <name evidence="2" type="ORF">BQ5605_C002G01554</name>
</gene>
<organism evidence="2 3">
    <name type="scientific">Microbotryum silenes-dioicae</name>
    <dbReference type="NCBI Taxonomy" id="796604"/>
    <lineage>
        <taxon>Eukaryota</taxon>
        <taxon>Fungi</taxon>
        <taxon>Dikarya</taxon>
        <taxon>Basidiomycota</taxon>
        <taxon>Pucciniomycotina</taxon>
        <taxon>Microbotryomycetes</taxon>
        <taxon>Microbotryales</taxon>
        <taxon>Microbotryaceae</taxon>
        <taxon>Microbotryum</taxon>
    </lineage>
</organism>
<sequence length="281" mass="31230">MLATFIASRITGTYSFLFVPLLLPTSYVEALLPPHLQLLPKDENDAPSTSTSESTTLKRPSTPAGYAWVVVVAGEQKGTGMSVPGGRSTFFEAKLEIPYVGLVDAPSSTSTPPTLTHKQTLLFSSWSMALSSDRITGLRSHHARFQVEEEKHGVMRDYDVTGWMRLERRKSEAEAAGGIELPKWGEDVVREEITGWWVGERTGAIATRFTMDPNHPPTRLGRIKVQLNLAQFAHQSIEQVRAHFTAKDANKIDGQGWYEVEASGWQCEERTTMKATRLAEL</sequence>
<protein>
    <submittedName>
        <fullName evidence="2">BQ5605_C002g01554 protein</fullName>
    </submittedName>
</protein>
<name>A0A2X0NWL0_9BASI</name>
<proteinExistence type="predicted"/>
<dbReference type="AlphaFoldDB" id="A0A2X0NWL0"/>
<feature type="compositionally biased region" description="Polar residues" evidence="1">
    <location>
        <begin position="46"/>
        <end position="59"/>
    </location>
</feature>
<dbReference type="EMBL" id="FQNC01000041">
    <property type="protein sequence ID" value="SGY33817.1"/>
    <property type="molecule type" value="Genomic_DNA"/>
</dbReference>
<keyword evidence="3" id="KW-1185">Reference proteome</keyword>
<feature type="region of interest" description="Disordered" evidence="1">
    <location>
        <begin position="39"/>
        <end position="60"/>
    </location>
</feature>
<evidence type="ECO:0000256" key="1">
    <source>
        <dbReference type="SAM" id="MobiDB-lite"/>
    </source>
</evidence>
<evidence type="ECO:0000313" key="2">
    <source>
        <dbReference type="EMBL" id="SGY33817.1"/>
    </source>
</evidence>
<reference evidence="2 3" key="1">
    <citation type="submission" date="2016-11" db="EMBL/GenBank/DDBJ databases">
        <authorList>
            <person name="Jaros S."/>
            <person name="Januszkiewicz K."/>
            <person name="Wedrychowicz H."/>
        </authorList>
    </citation>
    <scope>NUCLEOTIDE SEQUENCE [LARGE SCALE GENOMIC DNA]</scope>
</reference>